<dbReference type="Pfam" id="PF13692">
    <property type="entry name" value="Glyco_trans_1_4"/>
    <property type="match status" value="1"/>
</dbReference>
<feature type="domain" description="Glycosyltransferase subfamily 4-like N-terminal" evidence="2">
    <location>
        <begin position="25"/>
        <end position="204"/>
    </location>
</feature>
<protein>
    <recommendedName>
        <fullName evidence="2">Glycosyltransferase subfamily 4-like N-terminal domain-containing protein</fullName>
    </recommendedName>
</protein>
<reference evidence="3" key="1">
    <citation type="submission" date="2018-05" db="EMBL/GenBank/DDBJ databases">
        <authorList>
            <person name="Lanie J.A."/>
            <person name="Ng W.-L."/>
            <person name="Kazmierczak K.M."/>
            <person name="Andrzejewski T.M."/>
            <person name="Davidsen T.M."/>
            <person name="Wayne K.J."/>
            <person name="Tettelin H."/>
            <person name="Glass J.I."/>
            <person name="Rusch D."/>
            <person name="Podicherti R."/>
            <person name="Tsui H.-C.T."/>
            <person name="Winkler M.E."/>
        </authorList>
    </citation>
    <scope>NUCLEOTIDE SEQUENCE</scope>
</reference>
<dbReference type="SUPFAM" id="SSF53756">
    <property type="entry name" value="UDP-Glycosyltransferase/glycogen phosphorylase"/>
    <property type="match status" value="1"/>
</dbReference>
<feature type="transmembrane region" description="Helical" evidence="1">
    <location>
        <begin position="105"/>
        <end position="124"/>
    </location>
</feature>
<dbReference type="Gene3D" id="3.40.50.2000">
    <property type="entry name" value="Glycogen Phosphorylase B"/>
    <property type="match status" value="2"/>
</dbReference>
<keyword evidence="1" id="KW-0472">Membrane</keyword>
<dbReference type="InterPro" id="IPR028098">
    <property type="entry name" value="Glyco_trans_4-like_N"/>
</dbReference>
<feature type="transmembrane region" description="Helical" evidence="1">
    <location>
        <begin position="82"/>
        <end position="99"/>
    </location>
</feature>
<dbReference type="PANTHER" id="PTHR12526:SF622">
    <property type="entry name" value="GLYCOSYLTRANSFERASE (GROUP I)"/>
    <property type="match status" value="1"/>
</dbReference>
<evidence type="ECO:0000259" key="2">
    <source>
        <dbReference type="Pfam" id="PF13439"/>
    </source>
</evidence>
<evidence type="ECO:0000256" key="1">
    <source>
        <dbReference type="SAM" id="Phobius"/>
    </source>
</evidence>
<dbReference type="Pfam" id="PF13439">
    <property type="entry name" value="Glyco_transf_4"/>
    <property type="match status" value="1"/>
</dbReference>
<proteinExistence type="predicted"/>
<dbReference type="EMBL" id="UINC01026425">
    <property type="protein sequence ID" value="SVB03846.1"/>
    <property type="molecule type" value="Genomic_DNA"/>
</dbReference>
<keyword evidence="1" id="KW-0812">Transmembrane</keyword>
<dbReference type="AlphaFoldDB" id="A0A382AQT5"/>
<gene>
    <name evidence="3" type="ORF">METZ01_LOCUS156700</name>
</gene>
<evidence type="ECO:0000313" key="3">
    <source>
        <dbReference type="EMBL" id="SVB03846.1"/>
    </source>
</evidence>
<keyword evidence="1" id="KW-1133">Transmembrane helix</keyword>
<sequence>MAKTIWVINYFAGTPESGWGERHFYFSKYWIKQGYKIRIISGSFNHLFKKTTEVIGLYKHEIYEGVDFYWVKTPKYRAASIWRFYSMLIFMVKVFFLGVKKLGKPDVVIVSSMPIFPILNGYYLKKKFGSKLLFEIRDIWPLTLEQLGNKSKNHPAVRFIGWFEKFGYRKADTIVSLLPYARKHIESVAGKAVNFQYIPNGIDPKAIGYEKIPANLENKIPKNKFIIGYAGSIGLANALEYLIEAAIQLDDGDGVFFMIVGDGPLREKLEERTQGCRNILFYSKIKKSQIQNLLSHFDVCFVGRNDLPLFKHGVSANKYFDYMLSGKPILDSNNYIKDPVELSECGLIVEPDSTAAIIDGILKIKSLTEDERRSMGEMGKRFVIKHHSIANLAKDYTNLFK</sequence>
<organism evidence="3">
    <name type="scientific">marine metagenome</name>
    <dbReference type="NCBI Taxonomy" id="408172"/>
    <lineage>
        <taxon>unclassified sequences</taxon>
        <taxon>metagenomes</taxon>
        <taxon>ecological metagenomes</taxon>
    </lineage>
</organism>
<dbReference type="PANTHER" id="PTHR12526">
    <property type="entry name" value="GLYCOSYLTRANSFERASE"/>
    <property type="match status" value="1"/>
</dbReference>
<dbReference type="CDD" id="cd03794">
    <property type="entry name" value="GT4_WbuB-like"/>
    <property type="match status" value="1"/>
</dbReference>
<name>A0A382AQT5_9ZZZZ</name>
<accession>A0A382AQT5</accession>